<evidence type="ECO:0000313" key="1">
    <source>
        <dbReference type="EMBL" id="SFH54868.1"/>
    </source>
</evidence>
<evidence type="ECO:0000313" key="2">
    <source>
        <dbReference type="Proteomes" id="UP000198668"/>
    </source>
</evidence>
<reference evidence="1 2" key="1">
    <citation type="submission" date="2016-10" db="EMBL/GenBank/DDBJ databases">
        <authorList>
            <person name="de Groot N.N."/>
        </authorList>
    </citation>
    <scope>NUCLEOTIDE SEQUENCE [LARGE SCALE GENOMIC DNA]</scope>
    <source>
        <strain evidence="1 2">DSM 27630</strain>
    </source>
</reference>
<sequence>MTETALDKTTKIEPELIAFRRLLHSEPELSEQEFKTQEKIIAKLEEYGIPYQKESGKRNDLCASRRSLQT</sequence>
<protein>
    <recommendedName>
        <fullName evidence="3">Hippurate hydrolase</fullName>
    </recommendedName>
</protein>
<dbReference type="SUPFAM" id="SSF53187">
    <property type="entry name" value="Zn-dependent exopeptidases"/>
    <property type="match status" value="1"/>
</dbReference>
<evidence type="ECO:0008006" key="3">
    <source>
        <dbReference type="Google" id="ProtNLM"/>
    </source>
</evidence>
<accession>A0A1I3AXM5</accession>
<organism evidence="1 2">
    <name type="scientific">Pisciglobus halotolerans</name>
    <dbReference type="NCBI Taxonomy" id="745365"/>
    <lineage>
        <taxon>Bacteria</taxon>
        <taxon>Bacillati</taxon>
        <taxon>Bacillota</taxon>
        <taxon>Bacilli</taxon>
        <taxon>Lactobacillales</taxon>
        <taxon>Carnobacteriaceae</taxon>
    </lineage>
</organism>
<dbReference type="Proteomes" id="UP000198668">
    <property type="component" value="Unassembled WGS sequence"/>
</dbReference>
<dbReference type="EMBL" id="FOQE01000002">
    <property type="protein sequence ID" value="SFH54868.1"/>
    <property type="molecule type" value="Genomic_DNA"/>
</dbReference>
<gene>
    <name evidence="1" type="ORF">SAMN04489868_102108</name>
</gene>
<proteinExistence type="predicted"/>
<keyword evidence="2" id="KW-1185">Reference proteome</keyword>
<name>A0A1I3AXM5_9LACT</name>
<dbReference type="Gene3D" id="3.40.630.10">
    <property type="entry name" value="Zn peptidases"/>
    <property type="match status" value="1"/>
</dbReference>
<dbReference type="RefSeq" id="WP_047389750.1">
    <property type="nucleotide sequence ID" value="NZ_FOQE01000002.1"/>
</dbReference>
<dbReference type="AlphaFoldDB" id="A0A1I3AXM5"/>